<protein>
    <recommendedName>
        <fullName evidence="2">Protein-L-isoaspartate O-methyltransferase</fullName>
    </recommendedName>
    <alternativeName>
        <fullName evidence="3">Protein L-isoaspartyl methyltransferase</fullName>
    </alternativeName>
</protein>
<dbReference type="GO" id="GO:0004719">
    <property type="term" value="F:protein-L-isoaspartate (D-aspartate) O-methyltransferase activity"/>
    <property type="evidence" value="ECO:0007669"/>
    <property type="project" value="InterPro"/>
</dbReference>
<dbReference type="InterPro" id="IPR029063">
    <property type="entry name" value="SAM-dependent_MTases_sf"/>
</dbReference>
<evidence type="ECO:0000256" key="1">
    <source>
        <dbReference type="ARBA" id="ARBA00005369"/>
    </source>
</evidence>
<dbReference type="Proteomes" id="UP000460715">
    <property type="component" value="Unassembled WGS sequence"/>
</dbReference>
<comment type="similarity">
    <text evidence="1">Belongs to the methyltransferase superfamily. L-isoaspartyl/D-aspartyl protein methyltransferase family.</text>
</comment>
<dbReference type="PANTHER" id="PTHR11579">
    <property type="entry name" value="PROTEIN-L-ISOASPARTATE O-METHYLTRANSFERASE"/>
    <property type="match status" value="1"/>
</dbReference>
<comment type="caution">
    <text evidence="4">The sequence shown here is derived from an EMBL/GenBank/DDBJ whole genome shotgun (WGS) entry which is preliminary data.</text>
</comment>
<proteinExistence type="inferred from homology"/>
<keyword evidence="4" id="KW-0489">Methyltransferase</keyword>
<evidence type="ECO:0000313" key="4">
    <source>
        <dbReference type="EMBL" id="MXP63404.1"/>
    </source>
</evidence>
<dbReference type="Gene3D" id="3.40.50.150">
    <property type="entry name" value="Vaccinia Virus protein VP39"/>
    <property type="match status" value="1"/>
</dbReference>
<dbReference type="OrthoDB" id="9798496at2"/>
<dbReference type="InterPro" id="IPR000682">
    <property type="entry name" value="PCMT"/>
</dbReference>
<dbReference type="CDD" id="cd02440">
    <property type="entry name" value="AdoMet_MTases"/>
    <property type="match status" value="1"/>
</dbReference>
<dbReference type="SUPFAM" id="SSF53335">
    <property type="entry name" value="S-adenosyl-L-methionine-dependent methyltransferases"/>
    <property type="match status" value="1"/>
</dbReference>
<name>A0A845BBD7_9PROT</name>
<dbReference type="RefSeq" id="WP_160936512.1">
    <property type="nucleotide sequence ID" value="NZ_SNVJ01000005.1"/>
</dbReference>
<organism evidence="4 5">
    <name type="scientific">Teichococcus coralli</name>
    <dbReference type="NCBI Taxonomy" id="2545983"/>
    <lineage>
        <taxon>Bacteria</taxon>
        <taxon>Pseudomonadati</taxon>
        <taxon>Pseudomonadota</taxon>
        <taxon>Alphaproteobacteria</taxon>
        <taxon>Acetobacterales</taxon>
        <taxon>Roseomonadaceae</taxon>
        <taxon>Roseomonas</taxon>
    </lineage>
</organism>
<dbReference type="PANTHER" id="PTHR11579:SF18">
    <property type="entry name" value="PROTEIN-L-ISOASPARTATE O-METHYLTRANSFERASE"/>
    <property type="match status" value="1"/>
</dbReference>
<accession>A0A845BBD7</accession>
<dbReference type="EMBL" id="SNVJ01000005">
    <property type="protein sequence ID" value="MXP63404.1"/>
    <property type="molecule type" value="Genomic_DNA"/>
</dbReference>
<evidence type="ECO:0000313" key="5">
    <source>
        <dbReference type="Proteomes" id="UP000460715"/>
    </source>
</evidence>
<dbReference type="GO" id="GO:0032259">
    <property type="term" value="P:methylation"/>
    <property type="evidence" value="ECO:0007669"/>
    <property type="project" value="UniProtKB-KW"/>
</dbReference>
<reference evidence="4 5" key="1">
    <citation type="submission" date="2019-03" db="EMBL/GenBank/DDBJ databases">
        <title>Roseomonas sp. a novel Roseomonas species isolated from Sea whip Gorgonian.</title>
        <authorList>
            <person name="Li F."/>
            <person name="Pan X."/>
            <person name="Huang S."/>
            <person name="Li Z."/>
            <person name="Meng B."/>
        </authorList>
    </citation>
    <scope>NUCLEOTIDE SEQUENCE [LARGE SCALE GENOMIC DNA]</scope>
    <source>
        <strain evidence="4 5">M0104</strain>
    </source>
</reference>
<sequence>MDFAGARKWMVDGQLRPNRVTDPRVISAMLDLPRHRFVPADMQARAYADEDVPLGNGRVLMQPMNLARLMQVSELRSGESVLLVGAGTGFGAAVLARMGGRVTALESDATLAAVAREVLGEVSLAPGGVQIIEGNLAAGHAAGAPFDAIIIQGQVQEVPPALVEQLAEGGRLAAVRRPPGRVGTIVVGRRLGGVFSTAPAFDCMTASLPGLAPEPGFAL</sequence>
<gene>
    <name evidence="4" type="ORF">E0493_08575</name>
</gene>
<keyword evidence="5" id="KW-1185">Reference proteome</keyword>
<evidence type="ECO:0000256" key="2">
    <source>
        <dbReference type="ARBA" id="ARBA00013346"/>
    </source>
</evidence>
<dbReference type="GO" id="GO:0005737">
    <property type="term" value="C:cytoplasm"/>
    <property type="evidence" value="ECO:0007669"/>
    <property type="project" value="TreeGrafter"/>
</dbReference>
<dbReference type="AlphaFoldDB" id="A0A845BBD7"/>
<keyword evidence="4" id="KW-0808">Transferase</keyword>
<dbReference type="Pfam" id="PF01135">
    <property type="entry name" value="PCMT"/>
    <property type="match status" value="1"/>
</dbReference>
<evidence type="ECO:0000256" key="3">
    <source>
        <dbReference type="ARBA" id="ARBA00030757"/>
    </source>
</evidence>